<evidence type="ECO:0000313" key="2">
    <source>
        <dbReference type="EMBL" id="NVI49259.1"/>
    </source>
</evidence>
<dbReference type="EMBL" id="JAAOLE020000001">
    <property type="protein sequence ID" value="NVI49259.1"/>
    <property type="molecule type" value="Genomic_DNA"/>
</dbReference>
<dbReference type="RefSeq" id="WP_166213751.1">
    <property type="nucleotide sequence ID" value="NZ_CP088285.1"/>
</dbReference>
<accession>A0A974A6B4</accession>
<sequence length="214" mass="23380">MTIGKDVFAFHEEKFRDLNMKMEAAIVSDVEILVELVGLPNTTKINALRLQIRRILGLNNAAALEGEGYRTIAYDPDWAAGDTPGFYLVLGHEAGHHFCGHSVGDVRRNRWQIELEADQFGGASIKRFEVYHGRSLFGQVFATAASKYAEQGSSLYPPRALRLEALKRGYEQGSQCGGLAPVVEGGFSPGARTTGPPTPCRPVRTGPTSYACEH</sequence>
<proteinExistence type="predicted"/>
<comment type="caution">
    <text evidence="2">The sequence shown here is derived from an EMBL/GenBank/DDBJ whole genome shotgun (WGS) entry which is preliminary data.</text>
</comment>
<protein>
    <submittedName>
        <fullName evidence="2">Uncharacterized protein</fullName>
    </submittedName>
</protein>
<evidence type="ECO:0000256" key="1">
    <source>
        <dbReference type="SAM" id="MobiDB-lite"/>
    </source>
</evidence>
<gene>
    <name evidence="2" type="ORF">HAP48_041760</name>
</gene>
<dbReference type="AlphaFoldDB" id="A0A974A6B4"/>
<name>A0A974A6B4_9BRAD</name>
<organism evidence="2">
    <name type="scientific">Bradyrhizobium septentrionale</name>
    <dbReference type="NCBI Taxonomy" id="1404411"/>
    <lineage>
        <taxon>Bacteria</taxon>
        <taxon>Pseudomonadati</taxon>
        <taxon>Pseudomonadota</taxon>
        <taxon>Alphaproteobacteria</taxon>
        <taxon>Hyphomicrobiales</taxon>
        <taxon>Nitrobacteraceae</taxon>
        <taxon>Bradyrhizobium</taxon>
    </lineage>
</organism>
<feature type="region of interest" description="Disordered" evidence="1">
    <location>
        <begin position="189"/>
        <end position="214"/>
    </location>
</feature>
<reference evidence="2" key="1">
    <citation type="submission" date="2020-06" db="EMBL/GenBank/DDBJ databases">
        <title>Whole Genome Sequence of Bradyrhizobium sp. Strain 1S1.</title>
        <authorList>
            <person name="Bromfield E.S.P."/>
            <person name="Cloutier S."/>
        </authorList>
    </citation>
    <scope>NUCLEOTIDE SEQUENCE [LARGE SCALE GENOMIC DNA]</scope>
    <source>
        <strain evidence="2">1S1</strain>
    </source>
</reference>